<evidence type="ECO:0000313" key="1">
    <source>
        <dbReference type="EMBL" id="MDZ5710817.1"/>
    </source>
</evidence>
<comment type="caution">
    <text evidence="1">The sequence shown here is derived from an EMBL/GenBank/DDBJ whole genome shotgun (WGS) entry which is preliminary data.</text>
</comment>
<reference evidence="1 2" key="1">
    <citation type="submission" date="2023-12" db="EMBL/GenBank/DDBJ databases">
        <title>Jeotgalibacillus haloalkaliphilus sp. nov., a novel salt-tolerant bacteria, isolated from the estuary of the Fenhe River into the Yellow River.</title>
        <authorList>
            <person name="Li Y."/>
        </authorList>
    </citation>
    <scope>NUCLEOTIDE SEQUENCE [LARGE SCALE GENOMIC DNA]</scope>
    <source>
        <strain evidence="1 2">HH7-29</strain>
    </source>
</reference>
<dbReference type="Proteomes" id="UP001292084">
    <property type="component" value="Unassembled WGS sequence"/>
</dbReference>
<organism evidence="1 2">
    <name type="scientific">Jeotgalibacillus haloalkalitolerans</name>
    <dbReference type="NCBI Taxonomy" id="3104292"/>
    <lineage>
        <taxon>Bacteria</taxon>
        <taxon>Bacillati</taxon>
        <taxon>Bacillota</taxon>
        <taxon>Bacilli</taxon>
        <taxon>Bacillales</taxon>
        <taxon>Caryophanaceae</taxon>
        <taxon>Jeotgalibacillus</taxon>
    </lineage>
</organism>
<evidence type="ECO:0000313" key="2">
    <source>
        <dbReference type="Proteomes" id="UP001292084"/>
    </source>
</evidence>
<keyword evidence="2" id="KW-1185">Reference proteome</keyword>
<name>A0ABU5KHU4_9BACL</name>
<dbReference type="EMBL" id="JAXQNN010000001">
    <property type="protein sequence ID" value="MDZ5710817.1"/>
    <property type="molecule type" value="Genomic_DNA"/>
</dbReference>
<proteinExistence type="predicted"/>
<sequence length="63" mass="7360">MAGVIATEPRVYRYKLSGESYKLWRKKLQPELKSQHSAGAYRHPVEMPLGNNLLFLKGMKRVW</sequence>
<dbReference type="RefSeq" id="WP_322419848.1">
    <property type="nucleotide sequence ID" value="NZ_JAXQNN010000001.1"/>
</dbReference>
<protein>
    <submittedName>
        <fullName evidence="1">Uncharacterized protein</fullName>
    </submittedName>
</protein>
<accession>A0ABU5KHU4</accession>
<gene>
    <name evidence="1" type="ORF">UFB30_01230</name>
</gene>